<evidence type="ECO:0000259" key="3">
    <source>
        <dbReference type="Pfam" id="PF26434"/>
    </source>
</evidence>
<feature type="domain" description="YAG7-like dimerisation" evidence="3">
    <location>
        <begin position="99"/>
        <end position="181"/>
    </location>
</feature>
<dbReference type="GeneID" id="28937371"/>
<feature type="coiled-coil region" evidence="1">
    <location>
        <begin position="148"/>
        <end position="194"/>
    </location>
</feature>
<accession>A0A0W4ZE33</accession>
<feature type="coiled-coil region" evidence="1">
    <location>
        <begin position="73"/>
        <end position="109"/>
    </location>
</feature>
<evidence type="ECO:0000256" key="1">
    <source>
        <dbReference type="SAM" id="Coils"/>
    </source>
</evidence>
<comment type="caution">
    <text evidence="4">The sequence shown here is derived from an EMBL/GenBank/DDBJ whole genome shotgun (WGS) entry which is preliminary data.</text>
</comment>
<dbReference type="AlphaFoldDB" id="A0A0W4ZE33"/>
<dbReference type="EMBL" id="LFVZ01000012">
    <property type="protein sequence ID" value="KTW26627.1"/>
    <property type="molecule type" value="Genomic_DNA"/>
</dbReference>
<dbReference type="Proteomes" id="UP000054454">
    <property type="component" value="Unassembled WGS sequence"/>
</dbReference>
<reference evidence="5" key="1">
    <citation type="journal article" date="2016" name="Nat. Commun.">
        <title>Genome analysis of three Pneumocystis species reveals adaptation mechanisms to life exclusively in mammalian hosts.</title>
        <authorList>
            <person name="Ma L."/>
            <person name="Chen Z."/>
            <person name="Huang D.W."/>
            <person name="Kutty G."/>
            <person name="Ishihara M."/>
            <person name="Wang H."/>
            <person name="Abouelleil A."/>
            <person name="Bishop L."/>
            <person name="Davey E."/>
            <person name="Deng R."/>
            <person name="Deng X."/>
            <person name="Fan L."/>
            <person name="Fantoni G."/>
            <person name="Fitzgerald M."/>
            <person name="Gogineni E."/>
            <person name="Goldberg J.M."/>
            <person name="Handley G."/>
            <person name="Hu X."/>
            <person name="Huber C."/>
            <person name="Jiao X."/>
            <person name="Jones K."/>
            <person name="Levin J.Z."/>
            <person name="Liu Y."/>
            <person name="Macdonald P."/>
            <person name="Melnikov A."/>
            <person name="Raley C."/>
            <person name="Sassi M."/>
            <person name="Sherman B.T."/>
            <person name="Song X."/>
            <person name="Sykes S."/>
            <person name="Tran B."/>
            <person name="Walsh L."/>
            <person name="Xia Y."/>
            <person name="Yang J."/>
            <person name="Young S."/>
            <person name="Zeng Q."/>
            <person name="Zheng X."/>
            <person name="Stephens R."/>
            <person name="Nusbaum C."/>
            <person name="Birren B.W."/>
            <person name="Azadi P."/>
            <person name="Lempicki R.A."/>
            <person name="Cuomo C.A."/>
            <person name="Kovacs J.A."/>
        </authorList>
    </citation>
    <scope>NUCLEOTIDE SEQUENCE [LARGE SCALE GENOMIC DNA]</scope>
    <source>
        <strain evidence="5">B80</strain>
    </source>
</reference>
<dbReference type="InterPro" id="IPR058602">
    <property type="entry name" value="YAG7_dimerisation_dom"/>
</dbReference>
<dbReference type="VEuPathDB" id="FungiDB:T552_02636"/>
<protein>
    <recommendedName>
        <fullName evidence="3">YAG7-like dimerisation domain-containing protein</fullName>
    </recommendedName>
</protein>
<evidence type="ECO:0000313" key="4">
    <source>
        <dbReference type="EMBL" id="KTW26627.1"/>
    </source>
</evidence>
<sequence>MGQEDRSEYSDILYKRLRTYHKKKQRLERLQEKFEGPEREKLNKDQLALLQNKDQVLYPLKELEELWRQFSLLMEQEKEVKEKEIERAKEIAMNEAQEKKEEKEQIRTLVRFLKYASLTRHTPTNDIEYNQAVEKVLQMLYKADENSIQVVEKLYEGSEEQIEECERITYKYMKEQIEQKAEEIQKTVEYKLEESPRQQKMSSYNLQESLEQMTFNKLSKVVSPCNKKSGGPYERINFLNESEIEGLSLKDPLTTNYTRGSMDTLTNVLYNHYPVNNNMFSATSMTHYHEMQNPTSVSWKEPRLNHQNTSHWNTERRSPLTNHKP</sequence>
<evidence type="ECO:0000313" key="5">
    <source>
        <dbReference type="Proteomes" id="UP000054454"/>
    </source>
</evidence>
<organism evidence="4 5">
    <name type="scientific">Pneumocystis carinii (strain B80)</name>
    <name type="common">Rat pneumocystis pneumonia agent</name>
    <name type="synonym">Pneumocystis carinii f. sp. carinii</name>
    <dbReference type="NCBI Taxonomy" id="1408658"/>
    <lineage>
        <taxon>Eukaryota</taxon>
        <taxon>Fungi</taxon>
        <taxon>Dikarya</taxon>
        <taxon>Ascomycota</taxon>
        <taxon>Taphrinomycotina</taxon>
        <taxon>Pneumocystomycetes</taxon>
        <taxon>Pneumocystaceae</taxon>
        <taxon>Pneumocystis</taxon>
    </lineage>
</organism>
<dbReference type="RefSeq" id="XP_018224962.1">
    <property type="nucleotide sequence ID" value="XM_018371168.1"/>
</dbReference>
<name>A0A0W4ZE33_PNEC8</name>
<dbReference type="Pfam" id="PF26434">
    <property type="entry name" value="YAG7_C"/>
    <property type="match status" value="1"/>
</dbReference>
<gene>
    <name evidence="4" type="ORF">T552_02636</name>
</gene>
<dbReference type="OrthoDB" id="5399559at2759"/>
<keyword evidence="5" id="KW-1185">Reference proteome</keyword>
<feature type="region of interest" description="Disordered" evidence="2">
    <location>
        <begin position="294"/>
        <end position="325"/>
    </location>
</feature>
<keyword evidence="1" id="KW-0175">Coiled coil</keyword>
<evidence type="ECO:0000256" key="2">
    <source>
        <dbReference type="SAM" id="MobiDB-lite"/>
    </source>
</evidence>
<proteinExistence type="predicted"/>